<keyword evidence="7" id="KW-1185">Reference proteome</keyword>
<keyword evidence="3" id="KW-0378">Hydrolase</keyword>
<sequence length="167" mass="17119">MPGAGAVSELPGAGTAAAPRGVAGARSAAGIIALRAALEMVGLPYSWGGGGVDGPGYGAGSGARTWGFDCSGLTEYAWARAGVMIGSTTREQWRSGIRVPKELVEPGDLVFYDSDPARPGPEHVGLAVDAARIVDAPYTGANVRLDPLDRPHFRGVVRPAPGRPEQT</sequence>
<feature type="domain" description="NlpC/P60" evidence="5">
    <location>
        <begin position="27"/>
        <end position="165"/>
    </location>
</feature>
<evidence type="ECO:0000259" key="5">
    <source>
        <dbReference type="PROSITE" id="PS51935"/>
    </source>
</evidence>
<dbReference type="PANTHER" id="PTHR47359">
    <property type="entry name" value="PEPTIDOGLYCAN DL-ENDOPEPTIDASE CWLO"/>
    <property type="match status" value="1"/>
</dbReference>
<evidence type="ECO:0000313" key="7">
    <source>
        <dbReference type="Proteomes" id="UP000198953"/>
    </source>
</evidence>
<evidence type="ECO:0000256" key="1">
    <source>
        <dbReference type="ARBA" id="ARBA00007074"/>
    </source>
</evidence>
<dbReference type="GO" id="GO:0006508">
    <property type="term" value="P:proteolysis"/>
    <property type="evidence" value="ECO:0007669"/>
    <property type="project" value="UniProtKB-KW"/>
</dbReference>
<dbReference type="InterPro" id="IPR000064">
    <property type="entry name" value="NLP_P60_dom"/>
</dbReference>
<gene>
    <name evidence="6" type="ORF">SAMN05660976_06489</name>
</gene>
<comment type="similarity">
    <text evidence="1">Belongs to the peptidase C40 family.</text>
</comment>
<dbReference type="GO" id="GO:0008234">
    <property type="term" value="F:cysteine-type peptidase activity"/>
    <property type="evidence" value="ECO:0007669"/>
    <property type="project" value="UniProtKB-KW"/>
</dbReference>
<dbReference type="OrthoDB" id="3209655at2"/>
<dbReference type="Gene3D" id="3.90.1720.10">
    <property type="entry name" value="endopeptidase domain like (from Nostoc punctiforme)"/>
    <property type="match status" value="1"/>
</dbReference>
<protein>
    <submittedName>
        <fullName evidence="6">NlpC/P60 family protein</fullName>
    </submittedName>
</protein>
<keyword evidence="4" id="KW-0788">Thiol protease</keyword>
<dbReference type="SUPFAM" id="SSF54001">
    <property type="entry name" value="Cysteine proteinases"/>
    <property type="match status" value="1"/>
</dbReference>
<dbReference type="AlphaFoldDB" id="A0A1H8CQA2"/>
<evidence type="ECO:0000313" key="6">
    <source>
        <dbReference type="EMBL" id="SEM97072.1"/>
    </source>
</evidence>
<dbReference type="EMBL" id="FOBF01000020">
    <property type="protein sequence ID" value="SEM97072.1"/>
    <property type="molecule type" value="Genomic_DNA"/>
</dbReference>
<accession>A0A1H8CQA2</accession>
<evidence type="ECO:0000256" key="3">
    <source>
        <dbReference type="ARBA" id="ARBA00022801"/>
    </source>
</evidence>
<dbReference type="RefSeq" id="WP_143078836.1">
    <property type="nucleotide sequence ID" value="NZ_FOBF01000020.1"/>
</dbReference>
<reference evidence="6 7" key="1">
    <citation type="submission" date="2016-10" db="EMBL/GenBank/DDBJ databases">
        <authorList>
            <person name="de Groot N.N."/>
        </authorList>
    </citation>
    <scope>NUCLEOTIDE SEQUENCE [LARGE SCALE GENOMIC DNA]</scope>
    <source>
        <strain evidence="6 7">DSM 43357</strain>
    </source>
</reference>
<dbReference type="PROSITE" id="PS51935">
    <property type="entry name" value="NLPC_P60"/>
    <property type="match status" value="1"/>
</dbReference>
<evidence type="ECO:0000256" key="4">
    <source>
        <dbReference type="ARBA" id="ARBA00022807"/>
    </source>
</evidence>
<dbReference type="PANTHER" id="PTHR47359:SF3">
    <property type="entry name" value="NLP_P60 DOMAIN-CONTAINING PROTEIN-RELATED"/>
    <property type="match status" value="1"/>
</dbReference>
<organism evidence="6 7">
    <name type="scientific">Nonomuraea pusilla</name>
    <dbReference type="NCBI Taxonomy" id="46177"/>
    <lineage>
        <taxon>Bacteria</taxon>
        <taxon>Bacillati</taxon>
        <taxon>Actinomycetota</taxon>
        <taxon>Actinomycetes</taxon>
        <taxon>Streptosporangiales</taxon>
        <taxon>Streptosporangiaceae</taxon>
        <taxon>Nonomuraea</taxon>
    </lineage>
</organism>
<name>A0A1H8CQA2_9ACTN</name>
<dbReference type="Proteomes" id="UP000198953">
    <property type="component" value="Unassembled WGS sequence"/>
</dbReference>
<proteinExistence type="inferred from homology"/>
<evidence type="ECO:0000256" key="2">
    <source>
        <dbReference type="ARBA" id="ARBA00022670"/>
    </source>
</evidence>
<dbReference type="InterPro" id="IPR051794">
    <property type="entry name" value="PG_Endopeptidase_C40"/>
</dbReference>
<keyword evidence="2" id="KW-0645">Protease</keyword>
<dbReference type="Pfam" id="PF00877">
    <property type="entry name" value="NLPC_P60"/>
    <property type="match status" value="1"/>
</dbReference>
<dbReference type="InterPro" id="IPR038765">
    <property type="entry name" value="Papain-like_cys_pep_sf"/>
</dbReference>